<gene>
    <name evidence="3" type="ORF">HLB23_19295</name>
</gene>
<accession>A0A849C6K0</accession>
<dbReference type="InterPro" id="IPR036435">
    <property type="entry name" value="Leukocidin/porin_MspA_sf"/>
</dbReference>
<sequence length="217" mass="22008">MNIKSALATAVAAIGLGLGLAVPLAATAHGGGLAPHEKSTVAPNGMSVTVGHTDNWFHNVAPLNNMPTNREVYLTNTSYGTVEGGTGKIRTGWFVGCAVDLDVSFSVDAHIGIDADVSVGVGVGSTGVTPYADAGITPSIGGGIGFDLSITPGNITDIQLGEKELPSGGTGYIVNRDYRLKVEGCGGPLTVQAYTVIEASSPEADVADWVMGDPVIL</sequence>
<dbReference type="InterPro" id="IPR015286">
    <property type="entry name" value="Porin_fam_mycobact-type"/>
</dbReference>
<dbReference type="RefSeq" id="WP_067527241.1">
    <property type="nucleotide sequence ID" value="NZ_JABELX010000006.1"/>
</dbReference>
<dbReference type="SUPFAM" id="SSF56959">
    <property type="entry name" value="Leukocidin-like"/>
    <property type="match status" value="1"/>
</dbReference>
<dbReference type="Gene3D" id="2.60.40.1650">
    <property type="entry name" value="Porin MspA (Ig-like beta-sandwich domain)"/>
    <property type="match status" value="1"/>
</dbReference>
<evidence type="ECO:0000313" key="3">
    <source>
        <dbReference type="EMBL" id="NNH71975.1"/>
    </source>
</evidence>
<dbReference type="Pfam" id="PF09203">
    <property type="entry name" value="MspA"/>
    <property type="match status" value="1"/>
</dbReference>
<feature type="chain" id="PRO_5032724606" evidence="2">
    <location>
        <begin position="29"/>
        <end position="217"/>
    </location>
</feature>
<keyword evidence="4" id="KW-1185">Reference proteome</keyword>
<dbReference type="Proteomes" id="UP000586827">
    <property type="component" value="Unassembled WGS sequence"/>
</dbReference>
<evidence type="ECO:0000256" key="2">
    <source>
        <dbReference type="SAM" id="SignalP"/>
    </source>
</evidence>
<organism evidence="3 4">
    <name type="scientific">Nocardia uniformis</name>
    <dbReference type="NCBI Taxonomy" id="53432"/>
    <lineage>
        <taxon>Bacteria</taxon>
        <taxon>Bacillati</taxon>
        <taxon>Actinomycetota</taxon>
        <taxon>Actinomycetes</taxon>
        <taxon>Mycobacteriales</taxon>
        <taxon>Nocardiaceae</taxon>
        <taxon>Nocardia</taxon>
    </lineage>
</organism>
<dbReference type="EMBL" id="JABELX010000006">
    <property type="protein sequence ID" value="NNH71975.1"/>
    <property type="molecule type" value="Genomic_DNA"/>
</dbReference>
<comment type="caution">
    <text evidence="3">The sequence shown here is derived from an EMBL/GenBank/DDBJ whole genome shotgun (WGS) entry which is preliminary data.</text>
</comment>
<feature type="signal peptide" evidence="2">
    <location>
        <begin position="1"/>
        <end position="28"/>
    </location>
</feature>
<dbReference type="Gene3D" id="2.10.300.10">
    <property type="entry name" value="Porin MspA ribbon domain"/>
    <property type="match status" value="1"/>
</dbReference>
<reference evidence="3 4" key="1">
    <citation type="submission" date="2020-05" db="EMBL/GenBank/DDBJ databases">
        <title>MicrobeNet Type strains.</title>
        <authorList>
            <person name="Nicholson A.C."/>
        </authorList>
    </citation>
    <scope>NUCLEOTIDE SEQUENCE [LARGE SCALE GENOMIC DNA]</scope>
    <source>
        <strain evidence="3 4">JCM 3224</strain>
    </source>
</reference>
<proteinExistence type="predicted"/>
<evidence type="ECO:0000313" key="4">
    <source>
        <dbReference type="Proteomes" id="UP000586827"/>
    </source>
</evidence>
<evidence type="ECO:0000256" key="1">
    <source>
        <dbReference type="ARBA" id="ARBA00022729"/>
    </source>
</evidence>
<protein>
    <submittedName>
        <fullName evidence="3">Uncharacterized protein</fullName>
    </submittedName>
</protein>
<name>A0A849C6K0_9NOCA</name>
<dbReference type="AlphaFoldDB" id="A0A849C6K0"/>
<keyword evidence="1 2" id="KW-0732">Signal</keyword>